<dbReference type="STRING" id="418495.SAMN05216215_102517"/>
<name>A0A1H3J705_9PSEU</name>
<dbReference type="GO" id="GO:0016787">
    <property type="term" value="F:hydrolase activity"/>
    <property type="evidence" value="ECO:0007669"/>
    <property type="project" value="UniProtKB-KW"/>
</dbReference>
<dbReference type="OrthoDB" id="4871367at2"/>
<evidence type="ECO:0000256" key="1">
    <source>
        <dbReference type="ARBA" id="ARBA00010702"/>
    </source>
</evidence>
<dbReference type="Pfam" id="PF03747">
    <property type="entry name" value="ADP_ribosyl_GH"/>
    <property type="match status" value="1"/>
</dbReference>
<organism evidence="4 5">
    <name type="scientific">Saccharopolyspora shandongensis</name>
    <dbReference type="NCBI Taxonomy" id="418495"/>
    <lineage>
        <taxon>Bacteria</taxon>
        <taxon>Bacillati</taxon>
        <taxon>Actinomycetota</taxon>
        <taxon>Actinomycetes</taxon>
        <taxon>Pseudonocardiales</taxon>
        <taxon>Pseudonocardiaceae</taxon>
        <taxon>Saccharopolyspora</taxon>
    </lineage>
</organism>
<protein>
    <submittedName>
        <fullName evidence="4">ADP-ribosylglycohydrolase</fullName>
    </submittedName>
</protein>
<dbReference type="Proteomes" id="UP000199529">
    <property type="component" value="Unassembled WGS sequence"/>
</dbReference>
<keyword evidence="5" id="KW-1185">Reference proteome</keyword>
<sequence length="450" mass="49428">MRQRSRRSGKVGRWHDDWTRRTEHRADFRPQGRKEGSDYNLHYVDVHAPLDAIVDFDRRVREIDGRDPGTGRHLPEPDTAERFRGAVLAAAVGDALGCAVDSCATAKLPWSPAVKLRGEKALTEYSLRDSAAESSAVTQLLAFTLEGIIRADVAHRITKGDSEPEAVVQHAYQRWLHTQPTPDGQRRGWEHCGPYAAPEPDGWLVGVDSLRRDGAPHPDTVAALENFARTGQHSRLRKMRAHARGSEVVPRAAMAAVCADDPAEVFAAAVHIAVLTHSSPDDCLAAGTLAVILHQQIRDQPFHDCLTTARAHLERWPRRNARVLRKIELALIMNKDYWVPTTPENIRKPFGDGGRDGAEALGLGLYCAMASDYVREALQLAMNYSAHRPVVGAITGMLIGAECGVRAIPADLRAAVPLAEVVDTLAKDALTEHGPNPPTNEAWLHRYPAS</sequence>
<dbReference type="InterPro" id="IPR036705">
    <property type="entry name" value="Ribosyl_crysJ1_sf"/>
</dbReference>
<dbReference type="AlphaFoldDB" id="A0A1H3J705"/>
<gene>
    <name evidence="4" type="ORF">SAMN05216215_102517</name>
</gene>
<accession>A0A1H3J705</accession>
<evidence type="ECO:0000256" key="2">
    <source>
        <dbReference type="ARBA" id="ARBA00022801"/>
    </source>
</evidence>
<evidence type="ECO:0000256" key="3">
    <source>
        <dbReference type="SAM" id="MobiDB-lite"/>
    </source>
</evidence>
<evidence type="ECO:0000313" key="4">
    <source>
        <dbReference type="EMBL" id="SDY35375.1"/>
    </source>
</evidence>
<dbReference type="InterPro" id="IPR005502">
    <property type="entry name" value="Ribosyl_crysJ1"/>
</dbReference>
<comment type="similarity">
    <text evidence="1">Belongs to the ADP-ribosylglycohydrolase family.</text>
</comment>
<proteinExistence type="inferred from homology"/>
<dbReference type="PANTHER" id="PTHR16222">
    <property type="entry name" value="ADP-RIBOSYLGLYCOHYDROLASE"/>
    <property type="match status" value="1"/>
</dbReference>
<evidence type="ECO:0000313" key="5">
    <source>
        <dbReference type="Proteomes" id="UP000199529"/>
    </source>
</evidence>
<dbReference type="PANTHER" id="PTHR16222:SF24">
    <property type="entry name" value="ADP-RIBOSYLHYDROLASE ARH3"/>
    <property type="match status" value="1"/>
</dbReference>
<keyword evidence="2 4" id="KW-0378">Hydrolase</keyword>
<feature type="region of interest" description="Disordered" evidence="3">
    <location>
        <begin position="430"/>
        <end position="450"/>
    </location>
</feature>
<dbReference type="SUPFAM" id="SSF101478">
    <property type="entry name" value="ADP-ribosylglycohydrolase"/>
    <property type="match status" value="1"/>
</dbReference>
<dbReference type="Gene3D" id="1.10.4080.10">
    <property type="entry name" value="ADP-ribosylation/Crystallin J1"/>
    <property type="match status" value="1"/>
</dbReference>
<dbReference type="InterPro" id="IPR050792">
    <property type="entry name" value="ADP-ribosylglycohydrolase"/>
</dbReference>
<reference evidence="5" key="1">
    <citation type="submission" date="2016-10" db="EMBL/GenBank/DDBJ databases">
        <authorList>
            <person name="Varghese N."/>
            <person name="Submissions S."/>
        </authorList>
    </citation>
    <scope>NUCLEOTIDE SEQUENCE [LARGE SCALE GENOMIC DNA]</scope>
    <source>
        <strain evidence="5">CGMCC 4.3530</strain>
    </source>
</reference>
<dbReference type="EMBL" id="FNOK01000025">
    <property type="protein sequence ID" value="SDY35375.1"/>
    <property type="molecule type" value="Genomic_DNA"/>
</dbReference>